<organism evidence="5 6">
    <name type="scientific">Dechloromonas agitata</name>
    <dbReference type="NCBI Taxonomy" id="73030"/>
    <lineage>
        <taxon>Bacteria</taxon>
        <taxon>Pseudomonadati</taxon>
        <taxon>Pseudomonadota</taxon>
        <taxon>Betaproteobacteria</taxon>
        <taxon>Rhodocyclales</taxon>
        <taxon>Azonexaceae</taxon>
        <taxon>Dechloromonas</taxon>
    </lineage>
</organism>
<dbReference type="InterPro" id="IPR001610">
    <property type="entry name" value="PAC"/>
</dbReference>
<dbReference type="Gene3D" id="3.20.20.450">
    <property type="entry name" value="EAL domain"/>
    <property type="match status" value="1"/>
</dbReference>
<dbReference type="InterPro" id="IPR001633">
    <property type="entry name" value="EAL_dom"/>
</dbReference>
<dbReference type="PANTHER" id="PTHR44757">
    <property type="entry name" value="DIGUANYLATE CYCLASE DGCP"/>
    <property type="match status" value="1"/>
</dbReference>
<feature type="domain" description="EAL" evidence="3">
    <location>
        <begin position="284"/>
        <end position="538"/>
    </location>
</feature>
<dbReference type="SUPFAM" id="SSF55785">
    <property type="entry name" value="PYP-like sensor domain (PAS domain)"/>
    <property type="match status" value="1"/>
</dbReference>
<dbReference type="PROSITE" id="PS50883">
    <property type="entry name" value="EAL"/>
    <property type="match status" value="1"/>
</dbReference>
<dbReference type="SUPFAM" id="SSF141868">
    <property type="entry name" value="EAL domain-like"/>
    <property type="match status" value="1"/>
</dbReference>
<dbReference type="InterPro" id="IPR029787">
    <property type="entry name" value="Nucleotide_cyclase"/>
</dbReference>
<dbReference type="AlphaFoldDB" id="A0A930BQP3"/>
<dbReference type="PROSITE" id="PS50112">
    <property type="entry name" value="PAS"/>
    <property type="match status" value="1"/>
</dbReference>
<dbReference type="InterPro" id="IPR000160">
    <property type="entry name" value="GGDEF_dom"/>
</dbReference>
<dbReference type="InterPro" id="IPR035965">
    <property type="entry name" value="PAS-like_dom_sf"/>
</dbReference>
<dbReference type="Gene3D" id="3.30.70.270">
    <property type="match status" value="1"/>
</dbReference>
<dbReference type="InterPro" id="IPR000700">
    <property type="entry name" value="PAS-assoc_C"/>
</dbReference>
<dbReference type="Proteomes" id="UP000718593">
    <property type="component" value="Unassembled WGS sequence"/>
</dbReference>
<dbReference type="PROSITE" id="PS50113">
    <property type="entry name" value="PAC"/>
    <property type="match status" value="1"/>
</dbReference>
<feature type="domain" description="PAS" evidence="1">
    <location>
        <begin position="1"/>
        <end position="31"/>
    </location>
</feature>
<dbReference type="EMBL" id="JABZMI010000029">
    <property type="protein sequence ID" value="MBF1163985.1"/>
    <property type="molecule type" value="Genomic_DNA"/>
</dbReference>
<reference evidence="5" key="1">
    <citation type="submission" date="2020-04" db="EMBL/GenBank/DDBJ databases">
        <title>Deep metagenomics examines the oral microbiome during advanced dental caries in children, revealing novel taxa and co-occurrences with host molecules.</title>
        <authorList>
            <person name="Baker J.L."/>
            <person name="Morton J.T."/>
            <person name="Dinis M."/>
            <person name="Alvarez R."/>
            <person name="Tran N.C."/>
            <person name="Knight R."/>
            <person name="Edlund A."/>
        </authorList>
    </citation>
    <scope>NUCLEOTIDE SEQUENCE</scope>
    <source>
        <strain evidence="5">JCVI_32_bin.24</strain>
    </source>
</reference>
<comment type="caution">
    <text evidence="5">The sequence shown here is derived from an EMBL/GenBank/DDBJ whole genome shotgun (WGS) entry which is preliminary data.</text>
</comment>
<feature type="domain" description="GGDEF" evidence="4">
    <location>
        <begin position="142"/>
        <end position="275"/>
    </location>
</feature>
<dbReference type="SMART" id="SM00052">
    <property type="entry name" value="EAL"/>
    <property type="match status" value="1"/>
</dbReference>
<dbReference type="SMART" id="SM00086">
    <property type="entry name" value="PAC"/>
    <property type="match status" value="1"/>
</dbReference>
<dbReference type="InterPro" id="IPR052155">
    <property type="entry name" value="Biofilm_reg_signaling"/>
</dbReference>
<dbReference type="SMART" id="SM00267">
    <property type="entry name" value="GGDEF"/>
    <property type="match status" value="1"/>
</dbReference>
<dbReference type="Pfam" id="PF13426">
    <property type="entry name" value="PAS_9"/>
    <property type="match status" value="1"/>
</dbReference>
<evidence type="ECO:0000313" key="6">
    <source>
        <dbReference type="Proteomes" id="UP000718593"/>
    </source>
</evidence>
<dbReference type="InterPro" id="IPR035919">
    <property type="entry name" value="EAL_sf"/>
</dbReference>
<accession>A0A930BQP3</accession>
<dbReference type="SUPFAM" id="SSF55073">
    <property type="entry name" value="Nucleotide cyclase"/>
    <property type="match status" value="1"/>
</dbReference>
<evidence type="ECO:0000259" key="3">
    <source>
        <dbReference type="PROSITE" id="PS50883"/>
    </source>
</evidence>
<gene>
    <name evidence="5" type="ORF">HXL68_02985</name>
</gene>
<dbReference type="NCBIfam" id="TIGR00254">
    <property type="entry name" value="GGDEF"/>
    <property type="match status" value="1"/>
</dbReference>
<name>A0A930BQP3_9RHOO</name>
<dbReference type="PROSITE" id="PS50887">
    <property type="entry name" value="GGDEF"/>
    <property type="match status" value="1"/>
</dbReference>
<evidence type="ECO:0000259" key="1">
    <source>
        <dbReference type="PROSITE" id="PS50112"/>
    </source>
</evidence>
<dbReference type="CDD" id="cd01948">
    <property type="entry name" value="EAL"/>
    <property type="match status" value="1"/>
</dbReference>
<evidence type="ECO:0000259" key="4">
    <source>
        <dbReference type="PROSITE" id="PS50887"/>
    </source>
</evidence>
<dbReference type="InterPro" id="IPR000014">
    <property type="entry name" value="PAS"/>
</dbReference>
<sequence>MVTDTRSHIIDVNPAFERITGFSRAEALGQTPRLLRSGRHDSTFYETLWQRLTSEGAWQGDIWNRRKNGEIFPGLLSIAAVRDQHGEVVNYTGMLFDLSQQQRVARLIDELRTFDGLTGLPNREAWLSAVSQTVANAQRSGSHIGIVEFDIDRFKLLNDTLGHAVGDQVLIELAERIKNALRRHDIVARASGNRFSILLTEIAAPQDIGIICEKLMGVMARPFELGGSSTHLTASMGAAIFPEDGDSAKTLMMAAESALYSAKAEGRASYKFYAREMNELGAQLFRIERMLRQALAANEFSLVYQPQIAAADGRLIGVEVLLRWQNPELGNISPVQFIPIAEETGLIVPIGEWVMRQACRQAKAWHTEFAAELPVAVNLSARQFGRNDLLASVWQILEETGLPPRLLELEITEGLLIADPAAAADLIRGLHFASIKTALDDFGTGYSSLSYLKTFPLNRLKIDRSFVRDLPNNASDRAIANTIITLGHQLSMEVLAEGVETEAQAQFLRDSGCHAFQGYLFAKPMPAEALTAAIRRGEFRLTVS</sequence>
<feature type="domain" description="PAC" evidence="2">
    <location>
        <begin position="58"/>
        <end position="110"/>
    </location>
</feature>
<dbReference type="FunFam" id="3.20.20.450:FF:000001">
    <property type="entry name" value="Cyclic di-GMP phosphodiesterase yahA"/>
    <property type="match status" value="1"/>
</dbReference>
<dbReference type="Pfam" id="PF00563">
    <property type="entry name" value="EAL"/>
    <property type="match status" value="1"/>
</dbReference>
<dbReference type="PANTHER" id="PTHR44757:SF2">
    <property type="entry name" value="BIOFILM ARCHITECTURE MAINTENANCE PROTEIN MBAA"/>
    <property type="match status" value="1"/>
</dbReference>
<dbReference type="CDD" id="cd00130">
    <property type="entry name" value="PAS"/>
    <property type="match status" value="1"/>
</dbReference>
<protein>
    <submittedName>
        <fullName evidence="5">EAL domain-containing protein</fullName>
    </submittedName>
</protein>
<proteinExistence type="predicted"/>
<evidence type="ECO:0000259" key="2">
    <source>
        <dbReference type="PROSITE" id="PS50113"/>
    </source>
</evidence>
<dbReference type="NCBIfam" id="TIGR00229">
    <property type="entry name" value="sensory_box"/>
    <property type="match status" value="1"/>
</dbReference>
<dbReference type="Gene3D" id="3.30.450.20">
    <property type="entry name" value="PAS domain"/>
    <property type="match status" value="1"/>
</dbReference>
<dbReference type="Pfam" id="PF00990">
    <property type="entry name" value="GGDEF"/>
    <property type="match status" value="1"/>
</dbReference>
<dbReference type="CDD" id="cd01949">
    <property type="entry name" value="GGDEF"/>
    <property type="match status" value="1"/>
</dbReference>
<evidence type="ECO:0000313" key="5">
    <source>
        <dbReference type="EMBL" id="MBF1163985.1"/>
    </source>
</evidence>
<dbReference type="InterPro" id="IPR043128">
    <property type="entry name" value="Rev_trsase/Diguanyl_cyclase"/>
</dbReference>